<dbReference type="KEGG" id="phe:Phep_3953"/>
<dbReference type="AlphaFoldDB" id="C6XVR9"/>
<evidence type="ECO:0000256" key="1">
    <source>
        <dbReference type="SAM" id="SignalP"/>
    </source>
</evidence>
<evidence type="ECO:0000313" key="3">
    <source>
        <dbReference type="Proteomes" id="UP000000852"/>
    </source>
</evidence>
<gene>
    <name evidence="2" type="ordered locus">Phep_3953</name>
</gene>
<dbReference type="STRING" id="485917.Phep_3953"/>
<evidence type="ECO:0000313" key="2">
    <source>
        <dbReference type="EMBL" id="ACU06144.1"/>
    </source>
</evidence>
<evidence type="ECO:0008006" key="4">
    <source>
        <dbReference type="Google" id="ProtNLM"/>
    </source>
</evidence>
<feature type="chain" id="PRO_5002974467" description="Carboxypeptidase regulatory-like domain-containing protein" evidence="1">
    <location>
        <begin position="22"/>
        <end position="596"/>
    </location>
</feature>
<dbReference type="PROSITE" id="PS51257">
    <property type="entry name" value="PROKAR_LIPOPROTEIN"/>
    <property type="match status" value="1"/>
</dbReference>
<sequence>MKNHLLLSALTLLLLSFGSCKKNNTGAPEPPTTDPVVSDADFAKNFGDAASRSFIVEVFDATNNPVNGADVKIGSITAQTDAKGVAVIKNAAVFERFAYATVKKAGYIDGSRALSPAAGTSSIKIKLFSDKVTATVNSGAVSNVSLPNGVKITFDGNFKTETGTPYTGQVNVILNGLEASDPDLFRKMPGMLFARNAAGDARLLETYGMLNVELRGSAGQKLQIANKAQIEMNITSAQLSTAAATMPLWHFDEALGYWKEEGLANRVGNKYVGEVAHFSWWNFDAPIQSPIVQLQIKLVDANAHPLANVKTVLFRQGGSASIASETAVNGTANGPVPANEVFTLKAYDACGNVVCTQNIGPFTVNTTLPDIVLNMPATQYTTISGTLKKCDNTNVTNGYVVVNYGQQTFATLVMNGAFSFQTIICGSNGMTIIAEDADSHQNTGTLNYTLSSPVTNIGNILACNTSSESISYSIDGGAPKIITVNINASSSSGAFTISGGSPVQMNDISITGNTSMPGIYSSASGIQIIGNGLTTSLGSALNQFAITYNLANVGGVGQYIDVSFSGTYQEVVMTGMSQGYNLSHTISGTAHVLRDN</sequence>
<organism evidence="2 3">
    <name type="scientific">Pedobacter heparinus (strain ATCC 13125 / DSM 2366 / CIP 104194 / JCM 7457 / NBRC 12017 / NCIMB 9290 / NRRL B-14731 / HIM 762-3)</name>
    <dbReference type="NCBI Taxonomy" id="485917"/>
    <lineage>
        <taxon>Bacteria</taxon>
        <taxon>Pseudomonadati</taxon>
        <taxon>Bacteroidota</taxon>
        <taxon>Sphingobacteriia</taxon>
        <taxon>Sphingobacteriales</taxon>
        <taxon>Sphingobacteriaceae</taxon>
        <taxon>Pedobacter</taxon>
    </lineage>
</organism>
<dbReference type="OrthoDB" id="973965at2"/>
<dbReference type="EMBL" id="CP001681">
    <property type="protein sequence ID" value="ACU06144.1"/>
    <property type="molecule type" value="Genomic_DNA"/>
</dbReference>
<keyword evidence="3" id="KW-1185">Reference proteome</keyword>
<reference evidence="2 3" key="1">
    <citation type="journal article" date="2009" name="Stand. Genomic Sci.">
        <title>Complete genome sequence of Pedobacter heparinus type strain (HIM 762-3).</title>
        <authorList>
            <person name="Han C."/>
            <person name="Spring S."/>
            <person name="Lapidus A."/>
            <person name="Del Rio T.G."/>
            <person name="Tice H."/>
            <person name="Copeland A."/>
            <person name="Cheng J.F."/>
            <person name="Lucas S."/>
            <person name="Chen F."/>
            <person name="Nolan M."/>
            <person name="Bruce D."/>
            <person name="Goodwin L."/>
            <person name="Pitluck S."/>
            <person name="Ivanova N."/>
            <person name="Mavromatis K."/>
            <person name="Mikhailova N."/>
            <person name="Pati A."/>
            <person name="Chen A."/>
            <person name="Palaniappan K."/>
            <person name="Land M."/>
            <person name="Hauser L."/>
            <person name="Chang Y.J."/>
            <person name="Jeffries C.C."/>
            <person name="Saunders E."/>
            <person name="Chertkov O."/>
            <person name="Brettin T."/>
            <person name="Goker M."/>
            <person name="Rohde M."/>
            <person name="Bristow J."/>
            <person name="Eisen J.A."/>
            <person name="Markowitz V."/>
            <person name="Hugenholtz P."/>
            <person name="Kyrpides N.C."/>
            <person name="Klenk H.P."/>
            <person name="Detter J.C."/>
        </authorList>
    </citation>
    <scope>NUCLEOTIDE SEQUENCE [LARGE SCALE GENOMIC DNA]</scope>
    <source>
        <strain evidence="3">ATCC 13125 / DSM 2366 / CIP 104194 / JCM 7457 / NBRC 12017 / NCIMB 9290 / NRRL B-14731 / HIM 762-3</strain>
    </source>
</reference>
<dbReference type="eggNOG" id="COG4676">
    <property type="taxonomic scope" value="Bacteria"/>
</dbReference>
<dbReference type="Proteomes" id="UP000000852">
    <property type="component" value="Chromosome"/>
</dbReference>
<proteinExistence type="predicted"/>
<name>C6XVR9_PEDHD</name>
<protein>
    <recommendedName>
        <fullName evidence="4">Carboxypeptidase regulatory-like domain-containing protein</fullName>
    </recommendedName>
</protein>
<dbReference type="HOGENOM" id="CLU_457730_0_0_10"/>
<accession>C6XVR9</accession>
<feature type="signal peptide" evidence="1">
    <location>
        <begin position="1"/>
        <end position="21"/>
    </location>
</feature>
<dbReference type="RefSeq" id="WP_015809752.1">
    <property type="nucleotide sequence ID" value="NC_013061.1"/>
</dbReference>
<keyword evidence="1" id="KW-0732">Signal</keyword>